<dbReference type="GO" id="GO:0005634">
    <property type="term" value="C:nucleus"/>
    <property type="evidence" value="ECO:0007669"/>
    <property type="project" value="TreeGrafter"/>
</dbReference>
<dbReference type="OrthoDB" id="341898at2759"/>
<sequence length="260" mass="26925">MTTTTGVAPSIAPLSDSDPSSASIRDAARGHGAGTDWSSAKAAFNARLEDILARWGDVDARPYTTQIASFPAPPHTVQRLAELLERPTAWYTDPQKFIRALVRVLSVTSTTVDYAEAAEPLRNVHPDESLLVPIPWLQDAPTDGSPLGPITASSLDPAAATTTTTSTTTMGNGVRVTVNGRIDAHFEHSLPQDPGAAAVPGPGSSGTAPMDAADYGPQSDHVKEAIAMNGSSAGHTATHALAGGGEREGNGRVEVMDTSP</sequence>
<comment type="similarity">
    <text evidence="1">Belongs to the PPP4R2 family.</text>
</comment>
<evidence type="ECO:0000313" key="4">
    <source>
        <dbReference type="Proteomes" id="UP000013776"/>
    </source>
</evidence>
<dbReference type="Pfam" id="PF09184">
    <property type="entry name" value="PPP4R2"/>
    <property type="match status" value="1"/>
</dbReference>
<feature type="compositionally biased region" description="Low complexity" evidence="2">
    <location>
        <begin position="194"/>
        <end position="209"/>
    </location>
</feature>
<feature type="region of interest" description="Disordered" evidence="2">
    <location>
        <begin position="1"/>
        <end position="36"/>
    </location>
</feature>
<dbReference type="PANTHER" id="PTHR16487">
    <property type="entry name" value="PPP4R2-RELATED PROTEIN"/>
    <property type="match status" value="1"/>
</dbReference>
<name>R4XN89_TAPDE</name>
<feature type="compositionally biased region" description="Low complexity" evidence="2">
    <location>
        <begin position="8"/>
        <end position="25"/>
    </location>
</feature>
<keyword evidence="4" id="KW-1185">Reference proteome</keyword>
<dbReference type="PANTHER" id="PTHR16487:SF0">
    <property type="entry name" value="PROTEIN PHOSPHATASE 4 REGULATORY SUBUNIT 2-RELATED"/>
    <property type="match status" value="1"/>
</dbReference>
<proteinExistence type="inferred from homology"/>
<dbReference type="InterPro" id="IPR015267">
    <property type="entry name" value="PPP4R2"/>
</dbReference>
<evidence type="ECO:0000256" key="2">
    <source>
        <dbReference type="SAM" id="MobiDB-lite"/>
    </source>
</evidence>
<dbReference type="GO" id="GO:0005737">
    <property type="term" value="C:cytoplasm"/>
    <property type="evidence" value="ECO:0007669"/>
    <property type="project" value="TreeGrafter"/>
</dbReference>
<dbReference type="STRING" id="1097556.R4XN89"/>
<accession>R4XN89</accession>
<evidence type="ECO:0000256" key="1">
    <source>
        <dbReference type="ARBA" id="ARBA00009207"/>
    </source>
</evidence>
<dbReference type="VEuPathDB" id="FungiDB:TAPDE_005151"/>
<comment type="caution">
    <text evidence="3">The sequence shown here is derived from an EMBL/GenBank/DDBJ whole genome shotgun (WGS) entry which is preliminary data.</text>
</comment>
<dbReference type="GO" id="GO:0019888">
    <property type="term" value="F:protein phosphatase regulator activity"/>
    <property type="evidence" value="ECO:0007669"/>
    <property type="project" value="InterPro"/>
</dbReference>
<dbReference type="GO" id="GO:0030289">
    <property type="term" value="C:protein phosphatase 4 complex"/>
    <property type="evidence" value="ECO:0007669"/>
    <property type="project" value="InterPro"/>
</dbReference>
<gene>
    <name evidence="3" type="ORF">TAPDE_005151</name>
</gene>
<protein>
    <submittedName>
        <fullName evidence="3">Uncharacterized protein</fullName>
    </submittedName>
</protein>
<reference evidence="3 4" key="1">
    <citation type="journal article" date="2013" name="MBio">
        <title>Genome sequencing of the plant pathogen Taphrina deformans, the causal agent of peach leaf curl.</title>
        <authorList>
            <person name="Cisse O.H."/>
            <person name="Almeida J.M.G.C.F."/>
            <person name="Fonseca A."/>
            <person name="Kumar A.A."/>
            <person name="Salojaervi J."/>
            <person name="Overmyer K."/>
            <person name="Hauser P.M."/>
            <person name="Pagni M."/>
        </authorList>
    </citation>
    <scope>NUCLEOTIDE SEQUENCE [LARGE SCALE GENOMIC DNA]</scope>
    <source>
        <strain evidence="4">PYCC 5710 / ATCC 11124 / CBS 356.35 / IMI 108563 / JCM 9778 / NBRC 8474</strain>
    </source>
</reference>
<feature type="region of interest" description="Disordered" evidence="2">
    <location>
        <begin position="188"/>
        <end position="260"/>
    </location>
</feature>
<dbReference type="AlphaFoldDB" id="R4XN89"/>
<dbReference type="EMBL" id="CAHR02000290">
    <property type="protein sequence ID" value="CCG84709.1"/>
    <property type="molecule type" value="Genomic_DNA"/>
</dbReference>
<organism evidence="3 4">
    <name type="scientific">Taphrina deformans (strain PYCC 5710 / ATCC 11124 / CBS 356.35 / IMI 108563 / JCM 9778 / NBRC 8474)</name>
    <name type="common">Peach leaf curl fungus</name>
    <name type="synonym">Lalaria deformans</name>
    <dbReference type="NCBI Taxonomy" id="1097556"/>
    <lineage>
        <taxon>Eukaryota</taxon>
        <taxon>Fungi</taxon>
        <taxon>Dikarya</taxon>
        <taxon>Ascomycota</taxon>
        <taxon>Taphrinomycotina</taxon>
        <taxon>Taphrinomycetes</taxon>
        <taxon>Taphrinales</taxon>
        <taxon>Taphrinaceae</taxon>
        <taxon>Taphrina</taxon>
    </lineage>
</organism>
<evidence type="ECO:0000313" key="3">
    <source>
        <dbReference type="EMBL" id="CCG84709.1"/>
    </source>
</evidence>
<feature type="compositionally biased region" description="Basic and acidic residues" evidence="2">
    <location>
        <begin position="245"/>
        <end position="260"/>
    </location>
</feature>
<dbReference type="Proteomes" id="UP000013776">
    <property type="component" value="Unassembled WGS sequence"/>
</dbReference>